<sequence>MPKPRPKTTKRDPDAIAHVLDTVSDDAADLQPAAPKQVAKNKRTDYKKLLVYIPEHLHKALKREAFESDGELDMSDIIAQVLADRYELNV</sequence>
<dbReference type="RefSeq" id="WP_193993146.1">
    <property type="nucleotide sequence ID" value="NZ_JADEXP010000080.1"/>
</dbReference>
<dbReference type="AlphaFoldDB" id="A0A928X1C1"/>
<comment type="caution">
    <text evidence="1">The sequence shown here is derived from an EMBL/GenBank/DDBJ whole genome shotgun (WGS) entry which is preliminary data.</text>
</comment>
<accession>A0A928X1C1</accession>
<evidence type="ECO:0000313" key="1">
    <source>
        <dbReference type="EMBL" id="MBE9067179.1"/>
    </source>
</evidence>
<protein>
    <submittedName>
        <fullName evidence="1">Uncharacterized protein</fullName>
    </submittedName>
</protein>
<name>A0A928X1C1_LEPEC</name>
<keyword evidence="2" id="KW-1185">Reference proteome</keyword>
<reference evidence="1" key="1">
    <citation type="submission" date="2020-10" db="EMBL/GenBank/DDBJ databases">
        <authorList>
            <person name="Castelo-Branco R."/>
            <person name="Eusebio N."/>
            <person name="Adriana R."/>
            <person name="Vieira A."/>
            <person name="Brugerolle De Fraissinette N."/>
            <person name="Rezende De Castro R."/>
            <person name="Schneider M.P."/>
            <person name="Vasconcelos V."/>
            <person name="Leao P.N."/>
        </authorList>
    </citation>
    <scope>NUCLEOTIDE SEQUENCE</scope>
    <source>
        <strain evidence="1">LEGE 11479</strain>
    </source>
</reference>
<organism evidence="1 2">
    <name type="scientific">Leptolyngbya cf. ectocarpi LEGE 11479</name>
    <dbReference type="NCBI Taxonomy" id="1828722"/>
    <lineage>
        <taxon>Bacteria</taxon>
        <taxon>Bacillati</taxon>
        <taxon>Cyanobacteriota</taxon>
        <taxon>Cyanophyceae</taxon>
        <taxon>Leptolyngbyales</taxon>
        <taxon>Leptolyngbyaceae</taxon>
        <taxon>Leptolyngbya group</taxon>
        <taxon>Leptolyngbya</taxon>
    </lineage>
</organism>
<dbReference type="EMBL" id="JADEXP010000080">
    <property type="protein sequence ID" value="MBE9067179.1"/>
    <property type="molecule type" value="Genomic_DNA"/>
</dbReference>
<evidence type="ECO:0000313" key="2">
    <source>
        <dbReference type="Proteomes" id="UP000615026"/>
    </source>
</evidence>
<gene>
    <name evidence="1" type="ORF">IQ260_10980</name>
</gene>
<dbReference type="Proteomes" id="UP000615026">
    <property type="component" value="Unassembled WGS sequence"/>
</dbReference>
<proteinExistence type="predicted"/>